<keyword evidence="5" id="KW-0853">WD repeat</keyword>
<dbReference type="EMBL" id="OU963907">
    <property type="protein sequence ID" value="CAH0399613.1"/>
    <property type="molecule type" value="Genomic_DNA"/>
</dbReference>
<dbReference type="Pfam" id="PF23760">
    <property type="entry name" value="Beta-prop_DCAF12"/>
    <property type="match status" value="2"/>
</dbReference>
<dbReference type="InterPro" id="IPR015943">
    <property type="entry name" value="WD40/YVTN_repeat-like_dom_sf"/>
</dbReference>
<organism evidence="12 13">
    <name type="scientific">Chilo suppressalis</name>
    <name type="common">Asiatic rice borer moth</name>
    <dbReference type="NCBI Taxonomy" id="168631"/>
    <lineage>
        <taxon>Eukaryota</taxon>
        <taxon>Metazoa</taxon>
        <taxon>Ecdysozoa</taxon>
        <taxon>Arthropoda</taxon>
        <taxon>Hexapoda</taxon>
        <taxon>Insecta</taxon>
        <taxon>Pterygota</taxon>
        <taxon>Neoptera</taxon>
        <taxon>Endopterygota</taxon>
        <taxon>Lepidoptera</taxon>
        <taxon>Glossata</taxon>
        <taxon>Ditrysia</taxon>
        <taxon>Pyraloidea</taxon>
        <taxon>Crambidae</taxon>
        <taxon>Crambinae</taxon>
        <taxon>Chilo</taxon>
    </lineage>
</organism>
<dbReference type="Proteomes" id="UP001153292">
    <property type="component" value="Chromosome 14"/>
</dbReference>
<keyword evidence="4" id="KW-0963">Cytoplasm</keyword>
<evidence type="ECO:0000256" key="5">
    <source>
        <dbReference type="ARBA" id="ARBA00022574"/>
    </source>
</evidence>
<evidence type="ECO:0000256" key="3">
    <source>
        <dbReference type="ARBA" id="ARBA00004906"/>
    </source>
</evidence>
<gene>
    <name evidence="12" type="ORF">CHILSU_LOCUS2766</name>
</gene>
<evidence type="ECO:0000256" key="9">
    <source>
        <dbReference type="ARBA" id="ARBA00038022"/>
    </source>
</evidence>
<evidence type="ECO:0000256" key="10">
    <source>
        <dbReference type="SAM" id="MobiDB-lite"/>
    </source>
</evidence>
<keyword evidence="7" id="KW-0833">Ubl conjugation pathway</keyword>
<feature type="region of interest" description="Disordered" evidence="10">
    <location>
        <begin position="29"/>
        <end position="63"/>
    </location>
</feature>
<proteinExistence type="inferred from homology"/>
<evidence type="ECO:0000256" key="4">
    <source>
        <dbReference type="ARBA" id="ARBA00022490"/>
    </source>
</evidence>
<comment type="subcellular location">
    <subcellularLocation>
        <location evidence="2">Cytoplasm</location>
    </subcellularLocation>
    <subcellularLocation>
        <location evidence="1">Nucleus</location>
    </subcellularLocation>
</comment>
<evidence type="ECO:0000256" key="2">
    <source>
        <dbReference type="ARBA" id="ARBA00004496"/>
    </source>
</evidence>
<dbReference type="InterPro" id="IPR056151">
    <property type="entry name" value="Beta-prop_DCAF12"/>
</dbReference>
<keyword evidence="6" id="KW-0677">Repeat</keyword>
<evidence type="ECO:0000256" key="7">
    <source>
        <dbReference type="ARBA" id="ARBA00022786"/>
    </source>
</evidence>
<evidence type="ECO:0000313" key="12">
    <source>
        <dbReference type="EMBL" id="CAH0399613.1"/>
    </source>
</evidence>
<feature type="domain" description="DDB1- and CUL4-associated factor 12 beta-propeller" evidence="11">
    <location>
        <begin position="102"/>
        <end position="266"/>
    </location>
</feature>
<keyword evidence="8" id="KW-0539">Nucleus</keyword>
<dbReference type="SUPFAM" id="SSF50978">
    <property type="entry name" value="WD40 repeat-like"/>
    <property type="match status" value="1"/>
</dbReference>
<evidence type="ECO:0000256" key="8">
    <source>
        <dbReference type="ARBA" id="ARBA00023242"/>
    </source>
</evidence>
<dbReference type="InterPro" id="IPR036322">
    <property type="entry name" value="WD40_repeat_dom_sf"/>
</dbReference>
<dbReference type="InterPro" id="IPR051191">
    <property type="entry name" value="DCAF12"/>
</dbReference>
<comment type="pathway">
    <text evidence="3">Protein modification; protein ubiquitination.</text>
</comment>
<evidence type="ECO:0000256" key="6">
    <source>
        <dbReference type="ARBA" id="ARBA00022737"/>
    </source>
</evidence>
<protein>
    <recommendedName>
        <fullName evidence="11">DDB1- and CUL4-associated factor 12 beta-propeller domain-containing protein</fullName>
    </recommendedName>
</protein>
<accession>A0ABN8AY41</accession>
<evidence type="ECO:0000259" key="11">
    <source>
        <dbReference type="Pfam" id="PF23760"/>
    </source>
</evidence>
<dbReference type="PANTHER" id="PTHR19860">
    <property type="entry name" value="DDB1- AND CUL4-ASSOCIATED FACTOR 12-RELATED"/>
    <property type="match status" value="1"/>
</dbReference>
<sequence>MAQTVRRAIEGRYPSCYIPSRIKERRAKARALRLEQQRKPDKPEDFVCYSDSDSEEETPTQQHQTLCTSYNFVDYVRSREIQAPEPRSVDQSYATRHMLTHDMFRETPVNLGNMNKVFCSQWLSDRQVVFGTKCNKLMVYDVRTRSLDAIPTLRPRAPWPGLDHQTGIHALQINPSRTLLATGARNSCELAIYSLPTLDPVCVGEAHKDWILDMCWLDDEFLVTGSRDSKLALWRAPSAPPSAAPTASGAAPAPHHDYVAPLALRDCRAGELTNHSIREGLCPSSGDINRLMMMMMKLCAGLLMFYDLRAGKYLESNIHSSKTVTLRASRGYVYPQFPDEDADGFNQVKYVPAIYTHCYDHSGTRIFTAGGPLPAPLVGNYAGIWQ</sequence>
<evidence type="ECO:0000313" key="13">
    <source>
        <dbReference type="Proteomes" id="UP001153292"/>
    </source>
</evidence>
<comment type="similarity">
    <text evidence="9">Belongs to the WD repeat DCAF12 family.</text>
</comment>
<dbReference type="PANTHER" id="PTHR19860:SF16">
    <property type="entry name" value="DDB1- AND CUL4-ASSOCIATED FACTOR 12"/>
    <property type="match status" value="1"/>
</dbReference>
<reference evidence="12" key="1">
    <citation type="submission" date="2021-12" db="EMBL/GenBank/DDBJ databases">
        <authorList>
            <person name="King R."/>
        </authorList>
    </citation>
    <scope>NUCLEOTIDE SEQUENCE</scope>
</reference>
<name>A0ABN8AY41_CHISP</name>
<feature type="compositionally biased region" description="Basic and acidic residues" evidence="10">
    <location>
        <begin position="32"/>
        <end position="45"/>
    </location>
</feature>
<evidence type="ECO:0000256" key="1">
    <source>
        <dbReference type="ARBA" id="ARBA00004123"/>
    </source>
</evidence>
<dbReference type="SMART" id="SM00320">
    <property type="entry name" value="WD40"/>
    <property type="match status" value="3"/>
</dbReference>
<dbReference type="Gene3D" id="2.130.10.10">
    <property type="entry name" value="YVTN repeat-like/Quinoprotein amine dehydrogenase"/>
    <property type="match status" value="1"/>
</dbReference>
<feature type="domain" description="DDB1- and CUL4-associated factor 12 beta-propeller" evidence="11">
    <location>
        <begin position="294"/>
        <end position="385"/>
    </location>
</feature>
<keyword evidence="13" id="KW-1185">Reference proteome</keyword>
<dbReference type="InterPro" id="IPR001680">
    <property type="entry name" value="WD40_rpt"/>
</dbReference>